<dbReference type="InterPro" id="IPR036428">
    <property type="entry name" value="PCD_sf"/>
</dbReference>
<dbReference type="CDD" id="cd00488">
    <property type="entry name" value="PCD_DCoH"/>
    <property type="match status" value="1"/>
</dbReference>
<dbReference type="Pfam" id="PF01329">
    <property type="entry name" value="Pterin_4a"/>
    <property type="match status" value="1"/>
</dbReference>
<accession>A0ABP9PKV3</accession>
<name>A0ABP9PKV3_9BACT</name>
<dbReference type="InterPro" id="IPR001533">
    <property type="entry name" value="Pterin_deHydtase"/>
</dbReference>
<gene>
    <name evidence="5" type="ORF">GCM10023213_44170</name>
</gene>
<dbReference type="PANTHER" id="PTHR12599:SF0">
    <property type="entry name" value="PTERIN-4-ALPHA-CARBINOLAMINE DEHYDRATASE"/>
    <property type="match status" value="1"/>
</dbReference>
<dbReference type="Gene3D" id="3.30.1360.20">
    <property type="entry name" value="Transcriptional coactivator/pterin dehydratase"/>
    <property type="match status" value="1"/>
</dbReference>
<dbReference type="PANTHER" id="PTHR12599">
    <property type="entry name" value="PTERIN-4-ALPHA-CARBINOLAMINE DEHYDRATASE"/>
    <property type="match status" value="1"/>
</dbReference>
<evidence type="ECO:0000256" key="4">
    <source>
        <dbReference type="HAMAP-Rule" id="MF_00434"/>
    </source>
</evidence>
<evidence type="ECO:0000313" key="5">
    <source>
        <dbReference type="EMBL" id="GAA5148252.1"/>
    </source>
</evidence>
<reference evidence="6" key="1">
    <citation type="journal article" date="2019" name="Int. J. Syst. Evol. Microbiol.">
        <title>The Global Catalogue of Microorganisms (GCM) 10K type strain sequencing project: providing services to taxonomists for standard genome sequencing and annotation.</title>
        <authorList>
            <consortium name="The Broad Institute Genomics Platform"/>
            <consortium name="The Broad Institute Genome Sequencing Center for Infectious Disease"/>
            <person name="Wu L."/>
            <person name="Ma J."/>
        </authorList>
    </citation>
    <scope>NUCLEOTIDE SEQUENCE [LARGE SCALE GENOMIC DNA]</scope>
    <source>
        <strain evidence="6">JCM 18053</strain>
    </source>
</reference>
<dbReference type="HAMAP" id="MF_00434">
    <property type="entry name" value="Pterin_4_alpha"/>
    <property type="match status" value="1"/>
</dbReference>
<keyword evidence="3 4" id="KW-0456">Lyase</keyword>
<proteinExistence type="inferred from homology"/>
<dbReference type="EMBL" id="BAABIA010000011">
    <property type="protein sequence ID" value="GAA5148252.1"/>
    <property type="molecule type" value="Genomic_DNA"/>
</dbReference>
<comment type="similarity">
    <text evidence="2 4">Belongs to the pterin-4-alpha-carbinolamine dehydratase family.</text>
</comment>
<protein>
    <recommendedName>
        <fullName evidence="4">Putative pterin-4-alpha-carbinolamine dehydratase</fullName>
        <shortName evidence="4">PHS</shortName>
        <ecNumber evidence="4">4.2.1.96</ecNumber>
    </recommendedName>
    <alternativeName>
        <fullName evidence="4">4-alpha-hydroxy-tetrahydropterin dehydratase</fullName>
    </alternativeName>
    <alternativeName>
        <fullName evidence="4">Pterin carbinolamine dehydratase</fullName>
        <shortName evidence="4">PCD</shortName>
    </alternativeName>
</protein>
<comment type="catalytic activity">
    <reaction evidence="1 4">
        <text>(4aS,6R)-4a-hydroxy-L-erythro-5,6,7,8-tetrahydrobiopterin = (6R)-L-erythro-6,7-dihydrobiopterin + H2O</text>
        <dbReference type="Rhea" id="RHEA:11920"/>
        <dbReference type="ChEBI" id="CHEBI:15377"/>
        <dbReference type="ChEBI" id="CHEBI:15642"/>
        <dbReference type="ChEBI" id="CHEBI:43120"/>
        <dbReference type="EC" id="4.2.1.96"/>
    </reaction>
</comment>
<dbReference type="EC" id="4.2.1.96" evidence="4"/>
<dbReference type="SUPFAM" id="SSF55248">
    <property type="entry name" value="PCD-like"/>
    <property type="match status" value="1"/>
</dbReference>
<dbReference type="NCBIfam" id="NF002017">
    <property type="entry name" value="PRK00823.1-2"/>
    <property type="match status" value="1"/>
</dbReference>
<dbReference type="Proteomes" id="UP001499852">
    <property type="component" value="Unassembled WGS sequence"/>
</dbReference>
<evidence type="ECO:0000256" key="2">
    <source>
        <dbReference type="ARBA" id="ARBA00006472"/>
    </source>
</evidence>
<sequence>MRLLLTLDDIEAALAHLPGWKREGANLVKNYRFASYLKGIQFVQMLAQSAEEMNHHPDLFVGWCKVTVKLTTHSEGGITRLDIDMAKHAERWSKETEATTATTRVAL</sequence>
<dbReference type="RefSeq" id="WP_345738587.1">
    <property type="nucleotide sequence ID" value="NZ_BAABIA010000011.1"/>
</dbReference>
<comment type="caution">
    <text evidence="5">The sequence shown here is derived from an EMBL/GenBank/DDBJ whole genome shotgun (WGS) entry which is preliminary data.</text>
</comment>
<evidence type="ECO:0000256" key="1">
    <source>
        <dbReference type="ARBA" id="ARBA00001554"/>
    </source>
</evidence>
<organism evidence="5 6">
    <name type="scientific">Prosthecobacter algae</name>
    <dbReference type="NCBI Taxonomy" id="1144682"/>
    <lineage>
        <taxon>Bacteria</taxon>
        <taxon>Pseudomonadati</taxon>
        <taxon>Verrucomicrobiota</taxon>
        <taxon>Verrucomicrobiia</taxon>
        <taxon>Verrucomicrobiales</taxon>
        <taxon>Verrucomicrobiaceae</taxon>
        <taxon>Prosthecobacter</taxon>
    </lineage>
</organism>
<evidence type="ECO:0000313" key="6">
    <source>
        <dbReference type="Proteomes" id="UP001499852"/>
    </source>
</evidence>
<keyword evidence="6" id="KW-1185">Reference proteome</keyword>
<evidence type="ECO:0000256" key="3">
    <source>
        <dbReference type="ARBA" id="ARBA00023239"/>
    </source>
</evidence>